<keyword evidence="8" id="KW-0227">DNA damage</keyword>
<evidence type="ECO:0000256" key="15">
    <source>
        <dbReference type="SAM" id="MobiDB-lite"/>
    </source>
</evidence>
<keyword evidence="4" id="KW-0963">Cytoplasm</keyword>
<feature type="compositionally biased region" description="Basic and acidic residues" evidence="15">
    <location>
        <begin position="192"/>
        <end position="207"/>
    </location>
</feature>
<keyword evidence="7" id="KW-0597">Phosphoprotein</keyword>
<evidence type="ECO:0000256" key="10">
    <source>
        <dbReference type="ARBA" id="ARBA00023054"/>
    </source>
</evidence>
<dbReference type="Gene3D" id="1.20.930.10">
    <property type="entry name" value="Conserved domain common to transcription factors TFIIS, elongin A, CRSP70"/>
    <property type="match status" value="1"/>
</dbReference>
<dbReference type="Gene3D" id="2.30.30.140">
    <property type="match status" value="1"/>
</dbReference>
<dbReference type="PANTHER" id="PTHR12550">
    <property type="entry name" value="HEPATOMA-DERIVED GROWTH FACTOR-RELATED"/>
    <property type="match status" value="1"/>
</dbReference>
<feature type="compositionally biased region" description="Basic residues" evidence="15">
    <location>
        <begin position="152"/>
        <end position="169"/>
    </location>
</feature>
<feature type="compositionally biased region" description="Low complexity" evidence="15">
    <location>
        <begin position="124"/>
        <end position="134"/>
    </location>
</feature>
<comment type="subcellular location">
    <subcellularLocation>
        <location evidence="2">Cytoplasm</location>
    </subcellularLocation>
    <subcellularLocation>
        <location evidence="1">Nucleus</location>
    </subcellularLocation>
</comment>
<feature type="compositionally biased region" description="Basic and acidic residues" evidence="15">
    <location>
        <begin position="135"/>
        <end position="147"/>
    </location>
</feature>
<evidence type="ECO:0000256" key="9">
    <source>
        <dbReference type="ARBA" id="ARBA00022843"/>
    </source>
</evidence>
<dbReference type="InterPro" id="IPR035441">
    <property type="entry name" value="TFIIS/LEDGF_dom_sf"/>
</dbReference>
<dbReference type="InterPro" id="IPR000313">
    <property type="entry name" value="PWWP_dom"/>
</dbReference>
<dbReference type="SUPFAM" id="SSF140576">
    <property type="entry name" value="HIV integrase-binding domain"/>
    <property type="match status" value="1"/>
</dbReference>
<evidence type="ECO:0000256" key="2">
    <source>
        <dbReference type="ARBA" id="ARBA00004496"/>
    </source>
</evidence>
<evidence type="ECO:0000256" key="4">
    <source>
        <dbReference type="ARBA" id="ARBA00022490"/>
    </source>
</evidence>
<evidence type="ECO:0000256" key="7">
    <source>
        <dbReference type="ARBA" id="ARBA00022553"/>
    </source>
</evidence>
<dbReference type="KEGG" id="pdic:114503060"/>
<dbReference type="GO" id="GO:0007517">
    <property type="term" value="P:muscle organ development"/>
    <property type="evidence" value="ECO:0007669"/>
    <property type="project" value="UniProtKB-KW"/>
</dbReference>
<evidence type="ECO:0000256" key="1">
    <source>
        <dbReference type="ARBA" id="ARBA00004123"/>
    </source>
</evidence>
<dbReference type="RefSeq" id="XP_028376233.1">
    <property type="nucleotide sequence ID" value="XM_028520432.2"/>
</dbReference>
<evidence type="ECO:0000256" key="11">
    <source>
        <dbReference type="ARBA" id="ARBA00023172"/>
    </source>
</evidence>
<feature type="compositionally biased region" description="Low complexity" evidence="15">
    <location>
        <begin position="245"/>
        <end position="265"/>
    </location>
</feature>
<dbReference type="GO" id="GO:0061628">
    <property type="term" value="F:histone H3K27me3 reader activity"/>
    <property type="evidence" value="ECO:0007669"/>
    <property type="project" value="TreeGrafter"/>
</dbReference>
<dbReference type="Proteomes" id="UP000664940">
    <property type="component" value="Unassembled WGS sequence"/>
</dbReference>
<dbReference type="GO" id="GO:0006281">
    <property type="term" value="P:DNA repair"/>
    <property type="evidence" value="ECO:0007669"/>
    <property type="project" value="UniProtKB-KW"/>
</dbReference>
<protein>
    <recommendedName>
        <fullName evidence="14">Hepatoma-derived growth factor-related protein 2</fullName>
    </recommendedName>
</protein>
<evidence type="ECO:0000313" key="18">
    <source>
        <dbReference type="Proteomes" id="UP000504628"/>
    </source>
</evidence>
<name>A0A6J2MDP6_9CHIR</name>
<dbReference type="SMART" id="SM00293">
    <property type="entry name" value="PWWP"/>
    <property type="match status" value="1"/>
</dbReference>
<keyword evidence="18" id="KW-1185">Reference proteome</keyword>
<dbReference type="CTD" id="84717"/>
<dbReference type="OrthoDB" id="62853at2759"/>
<dbReference type="FunFam" id="1.20.930.10:FF:000009">
    <property type="entry name" value="Hepatoma-derived growth factor-related protein 2"/>
    <property type="match status" value="1"/>
</dbReference>
<keyword evidence="10" id="KW-0175">Coiled coil</keyword>
<dbReference type="GO" id="GO:0005737">
    <property type="term" value="C:cytoplasm"/>
    <property type="evidence" value="ECO:0007669"/>
    <property type="project" value="UniProtKB-SubCell"/>
</dbReference>
<dbReference type="EMBL" id="JABVXQ010000008">
    <property type="protein sequence ID" value="KAF6094113.1"/>
    <property type="molecule type" value="Genomic_DNA"/>
</dbReference>
<keyword evidence="12" id="KW-0234">DNA repair</keyword>
<keyword evidence="6" id="KW-0517">Myogenesis</keyword>
<evidence type="ECO:0000313" key="20">
    <source>
        <dbReference type="RefSeq" id="XP_028376233.1"/>
    </source>
</evidence>
<evidence type="ECO:0000256" key="14">
    <source>
        <dbReference type="ARBA" id="ARBA00039350"/>
    </source>
</evidence>
<feature type="region of interest" description="Disordered" evidence="15">
    <location>
        <begin position="88"/>
        <end position="473"/>
    </location>
</feature>
<proteinExistence type="inferred from homology"/>
<dbReference type="Pfam" id="PF00855">
    <property type="entry name" value="PWWP"/>
    <property type="match status" value="1"/>
</dbReference>
<dbReference type="InterPro" id="IPR021567">
    <property type="entry name" value="LEDGF_IBD"/>
</dbReference>
<feature type="region of interest" description="Disordered" evidence="15">
    <location>
        <begin position="560"/>
        <end position="673"/>
    </location>
</feature>
<organism evidence="18 20">
    <name type="scientific">Phyllostomus discolor</name>
    <name type="common">pale spear-nosed bat</name>
    <dbReference type="NCBI Taxonomy" id="89673"/>
    <lineage>
        <taxon>Eukaryota</taxon>
        <taxon>Metazoa</taxon>
        <taxon>Chordata</taxon>
        <taxon>Craniata</taxon>
        <taxon>Vertebrata</taxon>
        <taxon>Euteleostomi</taxon>
        <taxon>Mammalia</taxon>
        <taxon>Eutheria</taxon>
        <taxon>Laurasiatheria</taxon>
        <taxon>Chiroptera</taxon>
        <taxon>Yangochiroptera</taxon>
        <taxon>Phyllostomidae</taxon>
        <taxon>Phyllostominae</taxon>
        <taxon>Phyllostomus</taxon>
    </lineage>
</organism>
<dbReference type="PANTHER" id="PTHR12550:SF18">
    <property type="entry name" value="HEPATOMA-DERIVED GROWTH FACTOR-RELATED PROTEIN 2"/>
    <property type="match status" value="1"/>
</dbReference>
<dbReference type="FunFam" id="2.30.30.140:FF:000017">
    <property type="entry name" value="hepatoma-derived growth factor isoform X1"/>
    <property type="match status" value="1"/>
</dbReference>
<comment type="similarity">
    <text evidence="3">Belongs to the HDGF family.</text>
</comment>
<feature type="compositionally biased region" description="Basic and acidic residues" evidence="15">
    <location>
        <begin position="231"/>
        <end position="241"/>
    </location>
</feature>
<keyword evidence="11" id="KW-0233">DNA recombination</keyword>
<reference evidence="20" key="2">
    <citation type="submission" date="2025-04" db="UniProtKB">
        <authorList>
            <consortium name="RefSeq"/>
        </authorList>
    </citation>
    <scope>IDENTIFICATION</scope>
    <source>
        <tissue evidence="20">Muscle</tissue>
    </source>
</reference>
<evidence type="ECO:0000259" key="16">
    <source>
        <dbReference type="PROSITE" id="PS50812"/>
    </source>
</evidence>
<feature type="compositionally biased region" description="Basic and acidic residues" evidence="15">
    <location>
        <begin position="422"/>
        <end position="473"/>
    </location>
</feature>
<dbReference type="GO" id="GO:0005634">
    <property type="term" value="C:nucleus"/>
    <property type="evidence" value="ECO:0007669"/>
    <property type="project" value="UniProtKB-SubCell"/>
</dbReference>
<evidence type="ECO:0000256" key="3">
    <source>
        <dbReference type="ARBA" id="ARBA00005309"/>
    </source>
</evidence>
<keyword evidence="13" id="KW-0539">Nucleus</keyword>
<evidence type="ECO:0000313" key="19">
    <source>
        <dbReference type="Proteomes" id="UP000664940"/>
    </source>
</evidence>
<evidence type="ECO:0000256" key="5">
    <source>
        <dbReference type="ARBA" id="ARBA00022499"/>
    </source>
</evidence>
<dbReference type="Proteomes" id="UP000504628">
    <property type="component" value="Chromosome 8"/>
</dbReference>
<dbReference type="CDD" id="cd20149">
    <property type="entry name" value="PWWP_HDGFL2"/>
    <property type="match status" value="1"/>
</dbReference>
<dbReference type="GeneID" id="114503060"/>
<feature type="compositionally biased region" description="Basic and acidic residues" evidence="15">
    <location>
        <begin position="635"/>
        <end position="665"/>
    </location>
</feature>
<feature type="domain" description="PWWP" evidence="16">
    <location>
        <begin position="7"/>
        <end position="64"/>
    </location>
</feature>
<dbReference type="PROSITE" id="PS50812">
    <property type="entry name" value="PWWP"/>
    <property type="match status" value="1"/>
</dbReference>
<dbReference type="GO" id="GO:0062072">
    <property type="term" value="F:histone H3K9me2/3 reader activity"/>
    <property type="evidence" value="ECO:0007669"/>
    <property type="project" value="TreeGrafter"/>
</dbReference>
<reference evidence="17 19" key="1">
    <citation type="journal article" date="2020" name="Nature">
        <title>Six reference-quality genomes reveal evolution of bat adaptations.</title>
        <authorList>
            <person name="Jebb D."/>
            <person name="Huang Z."/>
            <person name="Pippel M."/>
            <person name="Hughes G.M."/>
            <person name="Lavrichenko K."/>
            <person name="Devanna P."/>
            <person name="Winkler S."/>
            <person name="Jermiin L.S."/>
            <person name="Skirmuntt E.C."/>
            <person name="Katzourakis A."/>
            <person name="Burkitt-Gray L."/>
            <person name="Ray D.A."/>
            <person name="Sullivan K.A.M."/>
            <person name="Roscito J.G."/>
            <person name="Kirilenko B.M."/>
            <person name="Davalos L.M."/>
            <person name="Corthals A.P."/>
            <person name="Power M.L."/>
            <person name="Jones G."/>
            <person name="Ransome R.D."/>
            <person name="Dechmann D.K.N."/>
            <person name="Locatelli A.G."/>
            <person name="Puechmaille S.J."/>
            <person name="Fedrigo O."/>
            <person name="Jarvis E.D."/>
            <person name="Hiller M."/>
            <person name="Vernes S.C."/>
            <person name="Myers E.W."/>
            <person name="Teeling E.C."/>
        </authorList>
    </citation>
    <scope>NUCLEOTIDE SEQUENCE [LARGE SCALE GENOMIC DNA]</scope>
    <source>
        <strain evidence="17">Bat1K_MPI-CBG_1</strain>
    </source>
</reference>
<keyword evidence="9" id="KW-0832">Ubl conjugation</keyword>
<feature type="compositionally biased region" description="Polar residues" evidence="15">
    <location>
        <begin position="595"/>
        <end position="611"/>
    </location>
</feature>
<feature type="compositionally biased region" description="Basic and acidic residues" evidence="15">
    <location>
        <begin position="564"/>
        <end position="577"/>
    </location>
</feature>
<keyword evidence="5" id="KW-1017">Isopeptide bond</keyword>
<gene>
    <name evidence="20" type="primary">HDGFL2</name>
    <name evidence="17" type="ORF">HJG60_006154</name>
</gene>
<evidence type="ECO:0000313" key="17">
    <source>
        <dbReference type="EMBL" id="KAF6094113.1"/>
    </source>
</evidence>
<dbReference type="GO" id="GO:0006310">
    <property type="term" value="P:DNA recombination"/>
    <property type="evidence" value="ECO:0007669"/>
    <property type="project" value="UniProtKB-KW"/>
</dbReference>
<dbReference type="InterPro" id="IPR036218">
    <property type="entry name" value="HIVI-bd_sf"/>
</dbReference>
<accession>A0A6J2MDP6</accession>
<dbReference type="SUPFAM" id="SSF63748">
    <property type="entry name" value="Tudor/PWWP/MBT"/>
    <property type="match status" value="1"/>
</dbReference>
<dbReference type="Pfam" id="PF11467">
    <property type="entry name" value="LEDGF"/>
    <property type="match status" value="1"/>
</dbReference>
<evidence type="ECO:0000256" key="12">
    <source>
        <dbReference type="ARBA" id="ARBA00023204"/>
    </source>
</evidence>
<sequence length="673" mass="74911">MPHAFKPGDLVFAKMKGYPHWPARIDDIADGAVKPPPNKYPIFFFGTHETAFLGPKDLFPYDKWKEKYGKPNKRKGFNEGLWEIQNNPHASYSAPLPVSSSDSEAPEADPAGRSEDDEERGVMAVTAVTSAATSDRMESDSDSDKSSDTSSLKRKASALKMSVSKRARKASSDLDQASVSPSEEENSESSSESEKTSDQDFTPEKKTVVRVPRRGPLAGRKKKKLPSASDSDSKPESEGAKVEPVVVARSASSSSLASSSSSDSDVSVKKPPRSRKPAEKPPPKPRGRKLKPERPPSSSSSDSDSEEVDRISEWKRRDEERRRELEARRRREQEEELRRLREQEKEEKERRRERAEHGEALHGGSGGSSGDELRDEEEPVRKQRGRKGRGRGPQSSSDSEPEAELEREVKKSAKKQPQSTEPVKRPSQKEKRGRPEEKPRSRPMKVERTRKRSEGFLPDRKVEKKKEPSVEEKLQKLHSEIKYALKVDNPDVKRCLNALEELGTLQVTSHILQKNTDVVATLKKIRRYKANKEVMEKAAEVYTRLKSRVLGPKIEAIQKAARTGAEKEQAEAEKAEEALLGEEAPSERAEDETSADLSASVNGEATSQKGGSTEDKEQEEGQNSEEGPVGGSSEDLLHNDSAREGPDLDGPGKDRQERPRARVDSESLDDEDS</sequence>
<evidence type="ECO:0000256" key="8">
    <source>
        <dbReference type="ARBA" id="ARBA00022763"/>
    </source>
</evidence>
<evidence type="ECO:0000256" key="6">
    <source>
        <dbReference type="ARBA" id="ARBA00022541"/>
    </source>
</evidence>
<evidence type="ECO:0000256" key="13">
    <source>
        <dbReference type="ARBA" id="ARBA00023242"/>
    </source>
</evidence>
<feature type="compositionally biased region" description="Basic and acidic residues" evidence="15">
    <location>
        <begin position="308"/>
        <end position="360"/>
    </location>
</feature>
<dbReference type="AlphaFoldDB" id="A0A6J2MDP6"/>